<comment type="caution">
    <text evidence="1">The sequence shown here is derived from an EMBL/GenBank/DDBJ whole genome shotgun (WGS) entry which is preliminary data.</text>
</comment>
<feature type="non-terminal residue" evidence="1">
    <location>
        <position position="116"/>
    </location>
</feature>
<gene>
    <name evidence="1" type="ORF">RPERSI_LOCUS13247</name>
</gene>
<sequence>QKDENKSVNNLVKVKCFYGTDDEDPFEWFAEFERAAKANNWTGDRRFHIASGYLKGIAADWYSENEKEINEWKTEDETEEKKSESFYHRFVQQFAPEERQHRWAIELGALKQQELE</sequence>
<reference evidence="1" key="1">
    <citation type="submission" date="2021-06" db="EMBL/GenBank/DDBJ databases">
        <authorList>
            <person name="Kallberg Y."/>
            <person name="Tangrot J."/>
            <person name="Rosling A."/>
        </authorList>
    </citation>
    <scope>NUCLEOTIDE SEQUENCE</scope>
    <source>
        <strain evidence="1">MA461A</strain>
    </source>
</reference>
<evidence type="ECO:0000313" key="1">
    <source>
        <dbReference type="EMBL" id="CAG8742020.1"/>
    </source>
</evidence>
<feature type="non-terminal residue" evidence="1">
    <location>
        <position position="1"/>
    </location>
</feature>
<dbReference type="Proteomes" id="UP000789920">
    <property type="component" value="Unassembled WGS sequence"/>
</dbReference>
<evidence type="ECO:0000313" key="2">
    <source>
        <dbReference type="Proteomes" id="UP000789920"/>
    </source>
</evidence>
<name>A0ACA9QA07_9GLOM</name>
<organism evidence="1 2">
    <name type="scientific">Racocetra persica</name>
    <dbReference type="NCBI Taxonomy" id="160502"/>
    <lineage>
        <taxon>Eukaryota</taxon>
        <taxon>Fungi</taxon>
        <taxon>Fungi incertae sedis</taxon>
        <taxon>Mucoromycota</taxon>
        <taxon>Glomeromycotina</taxon>
        <taxon>Glomeromycetes</taxon>
        <taxon>Diversisporales</taxon>
        <taxon>Gigasporaceae</taxon>
        <taxon>Racocetra</taxon>
    </lineage>
</organism>
<protein>
    <submittedName>
        <fullName evidence="1">9403_t:CDS:1</fullName>
    </submittedName>
</protein>
<accession>A0ACA9QA07</accession>
<keyword evidence="2" id="KW-1185">Reference proteome</keyword>
<dbReference type="EMBL" id="CAJVQC010029204">
    <property type="protein sequence ID" value="CAG8742020.1"/>
    <property type="molecule type" value="Genomic_DNA"/>
</dbReference>
<proteinExistence type="predicted"/>